<comment type="caution">
    <text evidence="1">The sequence shown here is derived from an EMBL/GenBank/DDBJ whole genome shotgun (WGS) entry which is preliminary data.</text>
</comment>
<sequence length="226" mass="24118">MTCSSVKARNVGAVNGDNEDILKTPTAGLQVCSDIILSCGGVNGGTGSVFRSDAKKNPLDKIKNKSFIRISLSSSSLLSSFGLDLPPIKVESSTAQLKGRGVGNQNYKKPLLFSSSKHLCAHICNQVVDEERVLAFVEVQEKDPSISPSIHQGVSGNPPSLFSIGYVHFDGNPTPLPEGVEGFQDFDLIVQLGESPSPISHQLVPLESYLPERSSVLNTSNIAKKI</sequence>
<dbReference type="Proteomes" id="UP000242715">
    <property type="component" value="Unassembled WGS sequence"/>
</dbReference>
<organism evidence="1 2">
    <name type="scientific">Trifolium subterraneum</name>
    <name type="common">Subterranean clover</name>
    <dbReference type="NCBI Taxonomy" id="3900"/>
    <lineage>
        <taxon>Eukaryota</taxon>
        <taxon>Viridiplantae</taxon>
        <taxon>Streptophyta</taxon>
        <taxon>Embryophyta</taxon>
        <taxon>Tracheophyta</taxon>
        <taxon>Spermatophyta</taxon>
        <taxon>Magnoliopsida</taxon>
        <taxon>eudicotyledons</taxon>
        <taxon>Gunneridae</taxon>
        <taxon>Pentapetalae</taxon>
        <taxon>rosids</taxon>
        <taxon>fabids</taxon>
        <taxon>Fabales</taxon>
        <taxon>Fabaceae</taxon>
        <taxon>Papilionoideae</taxon>
        <taxon>50 kb inversion clade</taxon>
        <taxon>NPAAA clade</taxon>
        <taxon>Hologalegina</taxon>
        <taxon>IRL clade</taxon>
        <taxon>Trifolieae</taxon>
        <taxon>Trifolium</taxon>
    </lineage>
</organism>
<evidence type="ECO:0000313" key="1">
    <source>
        <dbReference type="EMBL" id="GAU10593.1"/>
    </source>
</evidence>
<evidence type="ECO:0000313" key="2">
    <source>
        <dbReference type="Proteomes" id="UP000242715"/>
    </source>
</evidence>
<accession>A0A1B5Z906</accession>
<gene>
    <name evidence="1" type="ORF">TSUD_292060</name>
</gene>
<protein>
    <submittedName>
        <fullName evidence="1">Uncharacterized protein</fullName>
    </submittedName>
</protein>
<keyword evidence="2" id="KW-1185">Reference proteome</keyword>
<dbReference type="EMBL" id="BCLP01043522">
    <property type="protein sequence ID" value="GAU10593.1"/>
    <property type="molecule type" value="Genomic_DNA"/>
</dbReference>
<proteinExistence type="predicted"/>
<name>A0A1B5Z906_TRISU</name>
<reference evidence="2" key="1">
    <citation type="journal article" date="2017" name="Front. Plant Sci.">
        <title>Climate Clever Clovers: New Paradigm to Reduce the Environmental Footprint of Ruminants by Breeding Low Methanogenic Forages Utilizing Haplotype Variation.</title>
        <authorList>
            <person name="Kaur P."/>
            <person name="Appels R."/>
            <person name="Bayer P.E."/>
            <person name="Keeble-Gagnere G."/>
            <person name="Wang J."/>
            <person name="Hirakawa H."/>
            <person name="Shirasawa K."/>
            <person name="Vercoe P."/>
            <person name="Stefanova K."/>
            <person name="Durmic Z."/>
            <person name="Nichols P."/>
            <person name="Revell C."/>
            <person name="Isobe S.N."/>
            <person name="Edwards D."/>
            <person name="Erskine W."/>
        </authorList>
    </citation>
    <scope>NUCLEOTIDE SEQUENCE [LARGE SCALE GENOMIC DNA]</scope>
    <source>
        <strain evidence="2">cv. Daliak</strain>
    </source>
</reference>
<dbReference type="AlphaFoldDB" id="A0A1B5Z906"/>